<name>A0A318SFR1_9BURK</name>
<dbReference type="PROSITE" id="PS51781">
    <property type="entry name" value="SH3B"/>
    <property type="match status" value="1"/>
</dbReference>
<keyword evidence="2" id="KW-0472">Membrane</keyword>
<evidence type="ECO:0000256" key="1">
    <source>
        <dbReference type="SAM" id="MobiDB-lite"/>
    </source>
</evidence>
<comment type="caution">
    <text evidence="5">The sequence shown here is derived from an EMBL/GenBank/DDBJ whole genome shotgun (WGS) entry which is preliminary data.</text>
</comment>
<feature type="transmembrane region" description="Helical" evidence="2">
    <location>
        <begin position="100"/>
        <end position="120"/>
    </location>
</feature>
<dbReference type="InterPro" id="IPR003646">
    <property type="entry name" value="SH3-like_bac-type"/>
</dbReference>
<reference evidence="5 6" key="1">
    <citation type="submission" date="2018-06" db="EMBL/GenBank/DDBJ databases">
        <title>Genomic Encyclopedia of Type Strains, Phase III (KMG-III): the genomes of soil and plant-associated and newly described type strains.</title>
        <authorList>
            <person name="Whitman W."/>
        </authorList>
    </citation>
    <scope>NUCLEOTIDE SEQUENCE [LARGE SCALE GENOMIC DNA]</scope>
    <source>
        <strain evidence="5 6">CECT 7646</strain>
    </source>
</reference>
<dbReference type="AlphaFoldDB" id="A0A318SFR1"/>
<sequence>MEINPLAKIACMGVLCIVLFPAAAQAQPASQAVTNTGANLRAGPGNHYPVVAQLAPGTHLGAAGCTAGYQWCDVVLPGGPRGWVYASSLSYPYQGRPAPVAQYGAAVGIPLISFAIGNYWRAHYRDRPFYGDHRYWGGHPPPPPRYVQPRPPQPHWMGGPRPDPR</sequence>
<evidence type="ECO:0000313" key="5">
    <source>
        <dbReference type="EMBL" id="PYE76357.1"/>
    </source>
</evidence>
<evidence type="ECO:0000313" key="6">
    <source>
        <dbReference type="Proteomes" id="UP000247540"/>
    </source>
</evidence>
<evidence type="ECO:0000259" key="4">
    <source>
        <dbReference type="PROSITE" id="PS51781"/>
    </source>
</evidence>
<gene>
    <name evidence="5" type="ORF">DFQ15_11345</name>
</gene>
<dbReference type="Proteomes" id="UP000247540">
    <property type="component" value="Unassembled WGS sequence"/>
</dbReference>
<dbReference type="Gene3D" id="2.30.30.40">
    <property type="entry name" value="SH3 Domains"/>
    <property type="match status" value="1"/>
</dbReference>
<dbReference type="Pfam" id="PF08239">
    <property type="entry name" value="SH3_3"/>
    <property type="match status" value="1"/>
</dbReference>
<organism evidence="5 6">
    <name type="scientific">Xylophilus ampelinus</name>
    <dbReference type="NCBI Taxonomy" id="54067"/>
    <lineage>
        <taxon>Bacteria</taxon>
        <taxon>Pseudomonadati</taxon>
        <taxon>Pseudomonadota</taxon>
        <taxon>Betaproteobacteria</taxon>
        <taxon>Burkholderiales</taxon>
        <taxon>Xylophilus</taxon>
    </lineage>
</organism>
<dbReference type="RefSeq" id="WP_233504400.1">
    <property type="nucleotide sequence ID" value="NZ_JAMOFZ010000013.1"/>
</dbReference>
<keyword evidence="2" id="KW-1133">Transmembrane helix</keyword>
<evidence type="ECO:0000256" key="2">
    <source>
        <dbReference type="SAM" id="Phobius"/>
    </source>
</evidence>
<keyword evidence="3" id="KW-0732">Signal</keyword>
<feature type="signal peptide" evidence="3">
    <location>
        <begin position="1"/>
        <end position="26"/>
    </location>
</feature>
<dbReference type="EMBL" id="QJTC01000013">
    <property type="protein sequence ID" value="PYE76357.1"/>
    <property type="molecule type" value="Genomic_DNA"/>
</dbReference>
<dbReference type="SMART" id="SM00287">
    <property type="entry name" value="SH3b"/>
    <property type="match status" value="1"/>
</dbReference>
<protein>
    <submittedName>
        <fullName evidence="5">Uncharacterized protein YraI</fullName>
    </submittedName>
</protein>
<accession>A0A318SFR1</accession>
<evidence type="ECO:0000256" key="3">
    <source>
        <dbReference type="SAM" id="SignalP"/>
    </source>
</evidence>
<feature type="compositionally biased region" description="Pro residues" evidence="1">
    <location>
        <begin position="141"/>
        <end position="154"/>
    </location>
</feature>
<keyword evidence="2" id="KW-0812">Transmembrane</keyword>
<feature type="region of interest" description="Disordered" evidence="1">
    <location>
        <begin position="141"/>
        <end position="165"/>
    </location>
</feature>
<keyword evidence="6" id="KW-1185">Reference proteome</keyword>
<proteinExistence type="predicted"/>
<feature type="chain" id="PRO_5016344950" evidence="3">
    <location>
        <begin position="27"/>
        <end position="165"/>
    </location>
</feature>
<feature type="domain" description="SH3b" evidence="4">
    <location>
        <begin position="28"/>
        <end position="93"/>
    </location>
</feature>